<name>A0A7Y6I6K6_9ACTN</name>
<dbReference type="RefSeq" id="WP_175590050.1">
    <property type="nucleotide sequence ID" value="NZ_JABWGN010000005.1"/>
</dbReference>
<accession>A0A7Y6I6K6</accession>
<evidence type="ECO:0000313" key="3">
    <source>
        <dbReference type="Proteomes" id="UP000586042"/>
    </source>
</evidence>
<proteinExistence type="predicted"/>
<dbReference type="InterPro" id="IPR011009">
    <property type="entry name" value="Kinase-like_dom_sf"/>
</dbReference>
<sequence>MVSAQGRNFLGRGEVAELAAPVFGRGRRVVEVERLRGGSKKGVYRVLFDDGFSTVLYVWSPDEDYWGTTLKEPAASSDAGPFSHASGLRFFETSGACLEAAGVRVPRLHFADGTRSRRPYDFAFAEDVRGGTLEKRLADDPEGAKAILARLGEALELMRRRTSPRIGKVADVLDGPEPAEGGSCVDVVLDRALLDLGEAAARVGSIAEVRERCRAALEELADGIEPRPRHGLIHGELGPDHVLVDERDEPVLIDIEGTMFFDVEWEHVFLRIRFGEQYEDLRVDGLDERRTELYRLAQHLSLVAGPLRLLDGDFPDRRFMEEIAAHHTGVTLELLRSR</sequence>
<dbReference type="InterPro" id="IPR002575">
    <property type="entry name" value="Aminoglycoside_PTrfase"/>
</dbReference>
<evidence type="ECO:0000313" key="2">
    <source>
        <dbReference type="EMBL" id="NUW32607.1"/>
    </source>
</evidence>
<dbReference type="SUPFAM" id="SSF56112">
    <property type="entry name" value="Protein kinase-like (PK-like)"/>
    <property type="match status" value="1"/>
</dbReference>
<keyword evidence="3" id="KW-1185">Reference proteome</keyword>
<comment type="caution">
    <text evidence="2">The sequence shown here is derived from an EMBL/GenBank/DDBJ whole genome shotgun (WGS) entry which is preliminary data.</text>
</comment>
<reference evidence="2 3" key="1">
    <citation type="submission" date="2020-06" db="EMBL/GenBank/DDBJ databases">
        <title>Nonomuraea sp. SMC257, a novel actinomycete isolated from soil.</title>
        <authorList>
            <person name="Chanama M."/>
        </authorList>
    </citation>
    <scope>NUCLEOTIDE SEQUENCE [LARGE SCALE GENOMIC DNA]</scope>
    <source>
        <strain evidence="2 3">SMC257</strain>
    </source>
</reference>
<protein>
    <submittedName>
        <fullName evidence="2">Phosphotransferase</fullName>
    </submittedName>
</protein>
<evidence type="ECO:0000259" key="1">
    <source>
        <dbReference type="Pfam" id="PF01636"/>
    </source>
</evidence>
<dbReference type="AlphaFoldDB" id="A0A7Y6I6K6"/>
<feature type="domain" description="Aminoglycoside phosphotransferase" evidence="1">
    <location>
        <begin position="92"/>
        <end position="270"/>
    </location>
</feature>
<keyword evidence="2" id="KW-0808">Transferase</keyword>
<dbReference type="Gene3D" id="3.90.1200.10">
    <property type="match status" value="1"/>
</dbReference>
<dbReference type="EMBL" id="JABWGN010000005">
    <property type="protein sequence ID" value="NUW32607.1"/>
    <property type="molecule type" value="Genomic_DNA"/>
</dbReference>
<organism evidence="2 3">
    <name type="scientific">Nonomuraea montanisoli</name>
    <dbReference type="NCBI Taxonomy" id="2741721"/>
    <lineage>
        <taxon>Bacteria</taxon>
        <taxon>Bacillati</taxon>
        <taxon>Actinomycetota</taxon>
        <taxon>Actinomycetes</taxon>
        <taxon>Streptosporangiales</taxon>
        <taxon>Streptosporangiaceae</taxon>
        <taxon>Nonomuraea</taxon>
    </lineage>
</organism>
<dbReference type="Pfam" id="PF01636">
    <property type="entry name" value="APH"/>
    <property type="match status" value="1"/>
</dbReference>
<dbReference type="Proteomes" id="UP000586042">
    <property type="component" value="Unassembled WGS sequence"/>
</dbReference>
<dbReference type="GO" id="GO:0016740">
    <property type="term" value="F:transferase activity"/>
    <property type="evidence" value="ECO:0007669"/>
    <property type="project" value="UniProtKB-KW"/>
</dbReference>
<gene>
    <name evidence="2" type="ORF">HTZ77_14360</name>
</gene>